<dbReference type="AlphaFoldDB" id="A0AA40B981"/>
<comment type="caution">
    <text evidence="1">The sequence shown here is derived from an EMBL/GenBank/DDBJ whole genome shotgun (WGS) entry which is preliminary data.</text>
</comment>
<evidence type="ECO:0000313" key="2">
    <source>
        <dbReference type="Proteomes" id="UP001172102"/>
    </source>
</evidence>
<protein>
    <submittedName>
        <fullName evidence="1">Uncharacterized protein</fullName>
    </submittedName>
</protein>
<reference evidence="1" key="1">
    <citation type="submission" date="2023-06" db="EMBL/GenBank/DDBJ databases">
        <title>Genome-scale phylogeny and comparative genomics of the fungal order Sordariales.</title>
        <authorList>
            <consortium name="Lawrence Berkeley National Laboratory"/>
            <person name="Hensen N."/>
            <person name="Bonometti L."/>
            <person name="Westerberg I."/>
            <person name="Brannstrom I.O."/>
            <person name="Guillou S."/>
            <person name="Cros-Aarteil S."/>
            <person name="Calhoun S."/>
            <person name="Haridas S."/>
            <person name="Kuo A."/>
            <person name="Mondo S."/>
            <person name="Pangilinan J."/>
            <person name="Riley R."/>
            <person name="Labutti K."/>
            <person name="Andreopoulos B."/>
            <person name="Lipzen A."/>
            <person name="Chen C."/>
            <person name="Yanf M."/>
            <person name="Daum C."/>
            <person name="Ng V."/>
            <person name="Clum A."/>
            <person name="Steindorff A."/>
            <person name="Ohm R."/>
            <person name="Martin F."/>
            <person name="Silar P."/>
            <person name="Natvig D."/>
            <person name="Lalanne C."/>
            <person name="Gautier V."/>
            <person name="Ament-Velasquez S.L."/>
            <person name="Kruys A."/>
            <person name="Hutchinson M.I."/>
            <person name="Powell A.J."/>
            <person name="Barry K."/>
            <person name="Miller A.N."/>
            <person name="Grigoriev I.V."/>
            <person name="Debuchy R."/>
            <person name="Gladieux P."/>
            <person name="Thoren M.H."/>
            <person name="Johannesson H."/>
        </authorList>
    </citation>
    <scope>NUCLEOTIDE SEQUENCE</scope>
    <source>
        <strain evidence="1">SMH4607-1</strain>
    </source>
</reference>
<keyword evidence="2" id="KW-1185">Reference proteome</keyword>
<sequence>MAPKRNYQNEVYRTGSTGTDCLLITASLMSHSERETKICPPTVFSPQLPRQALGETATLTGPVRIVIDTKYSSLQRKI</sequence>
<proteinExistence type="predicted"/>
<gene>
    <name evidence="1" type="ORF">B0H67DRAFT_11318</name>
</gene>
<organism evidence="1 2">
    <name type="scientific">Lasiosphaeris hirsuta</name>
    <dbReference type="NCBI Taxonomy" id="260670"/>
    <lineage>
        <taxon>Eukaryota</taxon>
        <taxon>Fungi</taxon>
        <taxon>Dikarya</taxon>
        <taxon>Ascomycota</taxon>
        <taxon>Pezizomycotina</taxon>
        <taxon>Sordariomycetes</taxon>
        <taxon>Sordariomycetidae</taxon>
        <taxon>Sordariales</taxon>
        <taxon>Lasiosphaeriaceae</taxon>
        <taxon>Lasiosphaeris</taxon>
    </lineage>
</organism>
<dbReference type="Proteomes" id="UP001172102">
    <property type="component" value="Unassembled WGS sequence"/>
</dbReference>
<dbReference type="EMBL" id="JAUKUA010000001">
    <property type="protein sequence ID" value="KAK0729818.1"/>
    <property type="molecule type" value="Genomic_DNA"/>
</dbReference>
<evidence type="ECO:0000313" key="1">
    <source>
        <dbReference type="EMBL" id="KAK0729818.1"/>
    </source>
</evidence>
<accession>A0AA40B981</accession>
<name>A0AA40B981_9PEZI</name>